<dbReference type="InParanoid" id="A0A448YKM3"/>
<dbReference type="GO" id="GO:0015095">
    <property type="term" value="F:magnesium ion transmembrane transporter activity"/>
    <property type="evidence" value="ECO:0007669"/>
    <property type="project" value="InterPro"/>
</dbReference>
<dbReference type="CDD" id="cd12829">
    <property type="entry name" value="Alr1p-like"/>
    <property type="match status" value="1"/>
</dbReference>
<feature type="compositionally biased region" description="Polar residues" evidence="6">
    <location>
        <begin position="105"/>
        <end position="129"/>
    </location>
</feature>
<dbReference type="PANTHER" id="PTHR21535">
    <property type="entry name" value="MAGNESIUM AND COBALT TRANSPORT PROTEIN/MITOCHONDRIAL IMPORT INNER MEMBRANE TRANSLOCASE SUBUNIT TIM8"/>
    <property type="match status" value="1"/>
</dbReference>
<keyword evidence="4 7" id="KW-1133">Transmembrane helix</keyword>
<evidence type="ECO:0000313" key="9">
    <source>
        <dbReference type="Proteomes" id="UP000290900"/>
    </source>
</evidence>
<feature type="compositionally biased region" description="Polar residues" evidence="6">
    <location>
        <begin position="277"/>
        <end position="294"/>
    </location>
</feature>
<keyword evidence="5 7" id="KW-0472">Membrane</keyword>
<dbReference type="Pfam" id="PF01544">
    <property type="entry name" value="CorA"/>
    <property type="match status" value="3"/>
</dbReference>
<dbReference type="Proteomes" id="UP000290900">
    <property type="component" value="Unassembled WGS sequence"/>
</dbReference>
<accession>A0A448YKM3</accession>
<dbReference type="Gene3D" id="3.30.460.20">
    <property type="entry name" value="CorA soluble domain-like"/>
    <property type="match status" value="1"/>
</dbReference>
<feature type="compositionally biased region" description="Low complexity" evidence="6">
    <location>
        <begin position="39"/>
        <end position="53"/>
    </location>
</feature>
<proteinExistence type="inferred from homology"/>
<dbReference type="InterPro" id="IPR045863">
    <property type="entry name" value="CorA_TM1_TM2"/>
</dbReference>
<dbReference type="STRING" id="13370.A0A448YKM3"/>
<comment type="similarity">
    <text evidence="2">Belongs to the CorA metal ion transporter (MIT) (TC 1.A.35) family.</text>
</comment>
<organism evidence="8 9">
    <name type="scientific">Brettanomyces naardenensis</name>
    <name type="common">Yeast</name>
    <dbReference type="NCBI Taxonomy" id="13370"/>
    <lineage>
        <taxon>Eukaryota</taxon>
        <taxon>Fungi</taxon>
        <taxon>Dikarya</taxon>
        <taxon>Ascomycota</taxon>
        <taxon>Saccharomycotina</taxon>
        <taxon>Pichiomycetes</taxon>
        <taxon>Pichiales</taxon>
        <taxon>Pichiaceae</taxon>
        <taxon>Brettanomyces</taxon>
    </lineage>
</organism>
<name>A0A448YKM3_BRENA</name>
<sequence>MSDSDNGNQPGSRRQPSPPAVRRNWGHTRRQHGVARPQAGGDAAADNDPSAPNEEISDAMGPVHHEATICSSSTSSEAGSAGNLSDLIYDHRPHGGMTSEKTSHSFKNVISAGSTPQAPAIRGSTSFTSKKAPRKQRKSNIPAPKWDNYVAAPTTGTSNIAGVSQLPPHIDMTTSPGIPINKGYGSTAPKHPNSKLRSESLAPNLNRYSALKSDNSNIASSFGGSPNFRDSFGPKGGFRRRAYSEVDRNPRNGIFNTEHSPFDEEDEDDDNDEDSSVYMSSNPSSRRGSETSSIDDVCLPVDTVGDSGKQKSWPNIEVLEEFAREEAQNIKKVNEASAAMSQNSSIVEPGEGVNFQYPLVSNIDQGDSLTEPLLRSKEEETDLINGRLRPPKLTPWDSRHDSFRARQAMLGKFRFTYFREDLPETIHSPNISGLAPKDGMTFADLFSPSYYGPKVPDQRQNSFNPDSMNNPVRDSNPQLQQVNSKLSRIGTTSSTPTPSVGEFSRAEKQDIPPFWLDVYNPNEDEMKVLSKAFGIHPLTTEDIFLGEAREKVELFKDYYFVCFTSFDVAQEHHRQKAIERAHALSALEDEEEIRSRSGGWVNKVRDTMGLKHRKKSLSDRVSSHGSTMSPRKSIASISSRRDRHSSRKDELIPLNMYIIVFRDGVITFHFRPTPHPGNVRRRARLLRDYLTVSSDWIGYALVDDITDAFAPLIESIETEVNSIEDQILVMQSGDTTDSDDSSDESDDEDHIWVKLKRRSSTVGVGEESLGSSASSRSSTSSSSTKIIGWKRKGDMLRRIGECRRRVMSLLRLLGSKPDVIKGFAKRCNEQWQLAPKSEIGLYLGDIQDHVVTMVQTLNHFEKVLARSHSNYLAQINIDMSKANNDMNDILGKITILGTIVLPLNIITGLWGMNCLVPGQDIDNLNWFWGILAGMMFFGLLSYLYAKQVSGIV</sequence>
<evidence type="ECO:0000256" key="1">
    <source>
        <dbReference type="ARBA" id="ARBA00004141"/>
    </source>
</evidence>
<dbReference type="PANTHER" id="PTHR21535:SF51">
    <property type="entry name" value="MANGANESE RESISTANCE PROTEIN MNR2"/>
    <property type="match status" value="1"/>
</dbReference>
<evidence type="ECO:0000256" key="7">
    <source>
        <dbReference type="SAM" id="Phobius"/>
    </source>
</evidence>
<dbReference type="InterPro" id="IPR002523">
    <property type="entry name" value="MgTranspt_CorA/ZnTranspt_ZntB"/>
</dbReference>
<comment type="subcellular location">
    <subcellularLocation>
        <location evidence="1">Membrane</location>
        <topology evidence="1">Multi-pass membrane protein</topology>
    </subcellularLocation>
</comment>
<evidence type="ECO:0000256" key="2">
    <source>
        <dbReference type="ARBA" id="ARBA00009765"/>
    </source>
</evidence>
<dbReference type="InterPro" id="IPR044089">
    <property type="entry name" value="Alr1-like"/>
</dbReference>
<feature type="compositionally biased region" description="Low complexity" evidence="6">
    <location>
        <begin position="765"/>
        <end position="784"/>
    </location>
</feature>
<dbReference type="OrthoDB" id="29879at2759"/>
<keyword evidence="9" id="KW-1185">Reference proteome</keyword>
<protein>
    <submittedName>
        <fullName evidence="8">DEKNAAC102462</fullName>
    </submittedName>
</protein>
<dbReference type="GO" id="GO:0000329">
    <property type="term" value="C:fungal-type vacuole membrane"/>
    <property type="evidence" value="ECO:0007669"/>
    <property type="project" value="TreeGrafter"/>
</dbReference>
<dbReference type="EMBL" id="CAACVR010000012">
    <property type="protein sequence ID" value="VEU21489.1"/>
    <property type="molecule type" value="Genomic_DNA"/>
</dbReference>
<feature type="compositionally biased region" description="Polar residues" evidence="6">
    <location>
        <begin position="1"/>
        <end position="15"/>
    </location>
</feature>
<evidence type="ECO:0000313" key="8">
    <source>
        <dbReference type="EMBL" id="VEU21489.1"/>
    </source>
</evidence>
<feature type="region of interest" description="Disordered" evidence="6">
    <location>
        <begin position="765"/>
        <end position="785"/>
    </location>
</feature>
<feature type="compositionally biased region" description="Low complexity" evidence="6">
    <location>
        <begin position="71"/>
        <end position="82"/>
    </location>
</feature>
<keyword evidence="3 7" id="KW-0812">Transmembrane</keyword>
<evidence type="ECO:0000256" key="5">
    <source>
        <dbReference type="ARBA" id="ARBA00023136"/>
    </source>
</evidence>
<feature type="compositionally biased region" description="Low complexity" evidence="6">
    <location>
        <begin position="629"/>
        <end position="638"/>
    </location>
</feature>
<feature type="region of interest" description="Disordered" evidence="6">
    <location>
        <begin position="454"/>
        <end position="504"/>
    </location>
</feature>
<evidence type="ECO:0000256" key="4">
    <source>
        <dbReference type="ARBA" id="ARBA00022989"/>
    </source>
</evidence>
<feature type="transmembrane region" description="Helical" evidence="7">
    <location>
        <begin position="924"/>
        <end position="945"/>
    </location>
</feature>
<feature type="compositionally biased region" description="Polar residues" evidence="6">
    <location>
        <begin position="201"/>
        <end position="224"/>
    </location>
</feature>
<evidence type="ECO:0000256" key="6">
    <source>
        <dbReference type="SAM" id="MobiDB-lite"/>
    </source>
</evidence>
<feature type="transmembrane region" description="Helical" evidence="7">
    <location>
        <begin position="889"/>
        <end position="912"/>
    </location>
</feature>
<evidence type="ECO:0000256" key="3">
    <source>
        <dbReference type="ARBA" id="ARBA00022692"/>
    </source>
</evidence>
<feature type="compositionally biased region" description="Acidic residues" evidence="6">
    <location>
        <begin position="263"/>
        <end position="275"/>
    </location>
</feature>
<dbReference type="FunCoup" id="A0A448YKM3">
    <property type="interactions" value="103"/>
</dbReference>
<dbReference type="SUPFAM" id="SSF143865">
    <property type="entry name" value="CorA soluble domain-like"/>
    <property type="match status" value="1"/>
</dbReference>
<dbReference type="FunFam" id="1.20.58.340:FF:000008">
    <property type="entry name" value="CorA family metal ion transporter"/>
    <property type="match status" value="1"/>
</dbReference>
<dbReference type="Gene3D" id="1.20.58.340">
    <property type="entry name" value="Magnesium transport protein CorA, transmembrane region"/>
    <property type="match status" value="2"/>
</dbReference>
<reference evidence="8 9" key="1">
    <citation type="submission" date="2018-12" db="EMBL/GenBank/DDBJ databases">
        <authorList>
            <person name="Tiukova I."/>
            <person name="Dainat J."/>
        </authorList>
    </citation>
    <scope>NUCLEOTIDE SEQUENCE [LARGE SCALE GENOMIC DNA]</scope>
</reference>
<dbReference type="InterPro" id="IPR045861">
    <property type="entry name" value="CorA_cytoplasmic_dom"/>
</dbReference>
<dbReference type="AlphaFoldDB" id="A0A448YKM3"/>
<feature type="compositionally biased region" description="Basic residues" evidence="6">
    <location>
        <begin position="24"/>
        <end position="33"/>
    </location>
</feature>
<feature type="compositionally biased region" description="Polar residues" evidence="6">
    <location>
        <begin position="458"/>
        <end position="490"/>
    </location>
</feature>
<dbReference type="GO" id="GO:0010961">
    <property type="term" value="P:intracellular magnesium ion homeostasis"/>
    <property type="evidence" value="ECO:0007669"/>
    <property type="project" value="TreeGrafter"/>
</dbReference>
<feature type="region of interest" description="Disordered" evidence="6">
    <location>
        <begin position="1"/>
        <end position="308"/>
    </location>
</feature>
<gene>
    <name evidence="8" type="ORF">BRENAR_LOCUS2222</name>
</gene>
<feature type="region of interest" description="Disordered" evidence="6">
    <location>
        <begin position="612"/>
        <end position="642"/>
    </location>
</feature>
<dbReference type="SUPFAM" id="SSF144083">
    <property type="entry name" value="Magnesium transport protein CorA, transmembrane region"/>
    <property type="match status" value="1"/>
</dbReference>